<dbReference type="OrthoDB" id="422574at2759"/>
<organism evidence="3 4">
    <name type="scientific">Mycena venus</name>
    <dbReference type="NCBI Taxonomy" id="2733690"/>
    <lineage>
        <taxon>Eukaryota</taxon>
        <taxon>Fungi</taxon>
        <taxon>Dikarya</taxon>
        <taxon>Basidiomycota</taxon>
        <taxon>Agaricomycotina</taxon>
        <taxon>Agaricomycetes</taxon>
        <taxon>Agaricomycetidae</taxon>
        <taxon>Agaricales</taxon>
        <taxon>Marasmiineae</taxon>
        <taxon>Mycenaceae</taxon>
        <taxon>Mycena</taxon>
    </lineage>
</organism>
<feature type="domain" description="GST N-terminal" evidence="2">
    <location>
        <begin position="1"/>
        <end position="53"/>
    </location>
</feature>
<dbReference type="Pfam" id="PF13409">
    <property type="entry name" value="GST_N_2"/>
    <property type="match status" value="1"/>
</dbReference>
<dbReference type="Proteomes" id="UP000620124">
    <property type="component" value="Unassembled WGS sequence"/>
</dbReference>
<dbReference type="EMBL" id="JACAZI010000009">
    <property type="protein sequence ID" value="KAF7352850.1"/>
    <property type="molecule type" value="Genomic_DNA"/>
</dbReference>
<sequence>MSKAIVIHARLCGIELNPNGRIPVLVDRSRDNFVVFETAAILLYLAQHYDKNKVFYFDAATEPNYYSETVDLFRSWRNRPNAGPKYHFQWAAPEDIPYAKKRFVDETKRLYGVLEIRLSNGRDWVRIHKYADVQSLDEFPNVKAWLKRTLAKPAIQAGIAVPPSKL</sequence>
<dbReference type="SUPFAM" id="SSF47616">
    <property type="entry name" value="GST C-terminal domain-like"/>
    <property type="match status" value="1"/>
</dbReference>
<evidence type="ECO:0000313" key="3">
    <source>
        <dbReference type="EMBL" id="KAF7352850.1"/>
    </source>
</evidence>
<protein>
    <submittedName>
        <fullName evidence="3">Glutathione S-transferase</fullName>
    </submittedName>
</protein>
<dbReference type="PANTHER" id="PTHR44051:SF8">
    <property type="entry name" value="GLUTATHIONE S-TRANSFERASE GSTA"/>
    <property type="match status" value="1"/>
</dbReference>
<gene>
    <name evidence="3" type="ORF">MVEN_01252000</name>
</gene>
<dbReference type="PROSITE" id="PS50404">
    <property type="entry name" value="GST_NTER"/>
    <property type="match status" value="1"/>
</dbReference>
<keyword evidence="3" id="KW-0808">Transferase</keyword>
<name>A0A8H6Y759_9AGAR</name>
<evidence type="ECO:0000313" key="4">
    <source>
        <dbReference type="Proteomes" id="UP000620124"/>
    </source>
</evidence>
<dbReference type="AlphaFoldDB" id="A0A8H6Y759"/>
<dbReference type="InterPro" id="IPR004045">
    <property type="entry name" value="Glutathione_S-Trfase_N"/>
</dbReference>
<dbReference type="Gene3D" id="3.40.30.10">
    <property type="entry name" value="Glutaredoxin"/>
    <property type="match status" value="1"/>
</dbReference>
<dbReference type="GO" id="GO:0016740">
    <property type="term" value="F:transferase activity"/>
    <property type="evidence" value="ECO:0007669"/>
    <property type="project" value="UniProtKB-KW"/>
</dbReference>
<dbReference type="InterPro" id="IPR036249">
    <property type="entry name" value="Thioredoxin-like_sf"/>
</dbReference>
<proteinExistence type="inferred from homology"/>
<keyword evidence="4" id="KW-1185">Reference proteome</keyword>
<reference evidence="3" key="1">
    <citation type="submission" date="2020-05" db="EMBL/GenBank/DDBJ databases">
        <title>Mycena genomes resolve the evolution of fungal bioluminescence.</title>
        <authorList>
            <person name="Tsai I.J."/>
        </authorList>
    </citation>
    <scope>NUCLEOTIDE SEQUENCE</scope>
    <source>
        <strain evidence="3">CCC161011</strain>
    </source>
</reference>
<comment type="similarity">
    <text evidence="1">Belongs to the GST superfamily.</text>
</comment>
<evidence type="ECO:0000259" key="2">
    <source>
        <dbReference type="PROSITE" id="PS50404"/>
    </source>
</evidence>
<dbReference type="SUPFAM" id="SSF52833">
    <property type="entry name" value="Thioredoxin-like"/>
    <property type="match status" value="1"/>
</dbReference>
<comment type="caution">
    <text evidence="3">The sequence shown here is derived from an EMBL/GenBank/DDBJ whole genome shotgun (WGS) entry which is preliminary data.</text>
</comment>
<dbReference type="PANTHER" id="PTHR44051">
    <property type="entry name" value="GLUTATHIONE S-TRANSFERASE-RELATED"/>
    <property type="match status" value="1"/>
</dbReference>
<dbReference type="Gene3D" id="1.20.1050.10">
    <property type="match status" value="2"/>
</dbReference>
<evidence type="ECO:0000256" key="1">
    <source>
        <dbReference type="ARBA" id="ARBA00007409"/>
    </source>
</evidence>
<dbReference type="InterPro" id="IPR036282">
    <property type="entry name" value="Glutathione-S-Trfase_C_sf"/>
</dbReference>
<accession>A0A8H6Y759</accession>